<dbReference type="EMBL" id="BEYU01000038">
    <property type="protein sequence ID" value="GBG27954.1"/>
    <property type="molecule type" value="Genomic_DNA"/>
</dbReference>
<evidence type="ECO:0000256" key="1">
    <source>
        <dbReference type="SAM" id="MobiDB-lite"/>
    </source>
</evidence>
<accession>A0A2R5GJB8</accession>
<feature type="non-terminal residue" evidence="2">
    <location>
        <position position="1"/>
    </location>
</feature>
<dbReference type="PANTHER" id="PTHR33939:SF1">
    <property type="entry name" value="DUF4371 DOMAIN-CONTAINING PROTEIN"/>
    <property type="match status" value="1"/>
</dbReference>
<dbReference type="OrthoDB" id="78715at2759"/>
<protein>
    <recommendedName>
        <fullName evidence="4">Tc1-like transposase DDE domain-containing protein</fullName>
    </recommendedName>
</protein>
<dbReference type="AlphaFoldDB" id="A0A2R5GJB8"/>
<name>A0A2R5GJB8_9STRA</name>
<organism evidence="2 3">
    <name type="scientific">Hondaea fermentalgiana</name>
    <dbReference type="NCBI Taxonomy" id="2315210"/>
    <lineage>
        <taxon>Eukaryota</taxon>
        <taxon>Sar</taxon>
        <taxon>Stramenopiles</taxon>
        <taxon>Bigyra</taxon>
        <taxon>Labyrinthulomycetes</taxon>
        <taxon>Thraustochytrida</taxon>
        <taxon>Thraustochytriidae</taxon>
        <taxon>Hondaea</taxon>
    </lineage>
</organism>
<comment type="caution">
    <text evidence="2">The sequence shown here is derived from an EMBL/GenBank/DDBJ whole genome shotgun (WGS) entry which is preliminary data.</text>
</comment>
<keyword evidence="3" id="KW-1185">Reference proteome</keyword>
<dbReference type="Gene3D" id="3.30.420.10">
    <property type="entry name" value="Ribonuclease H-like superfamily/Ribonuclease H"/>
    <property type="match status" value="1"/>
</dbReference>
<dbReference type="PANTHER" id="PTHR33939">
    <property type="entry name" value="PROTEIN CBG22215"/>
    <property type="match status" value="1"/>
</dbReference>
<feature type="region of interest" description="Disordered" evidence="1">
    <location>
        <begin position="163"/>
        <end position="187"/>
    </location>
</feature>
<dbReference type="Proteomes" id="UP000241890">
    <property type="component" value="Unassembled WGS sequence"/>
</dbReference>
<feature type="compositionally biased region" description="Acidic residues" evidence="1">
    <location>
        <begin position="166"/>
        <end position="187"/>
    </location>
</feature>
<evidence type="ECO:0000313" key="3">
    <source>
        <dbReference type="Proteomes" id="UP000241890"/>
    </source>
</evidence>
<gene>
    <name evidence="2" type="ORF">FCC1311_041772</name>
</gene>
<dbReference type="InterPro" id="IPR036397">
    <property type="entry name" value="RNaseH_sf"/>
</dbReference>
<evidence type="ECO:0008006" key="4">
    <source>
        <dbReference type="Google" id="ProtNLM"/>
    </source>
</evidence>
<sequence>REAGLLLPNLHEPSLIIMDNASYHKTLPPTAPDVAKLKKQEVIAALYQYQIPHDATSTVAQLKVLLKNWIKEKVLPEVIEAAERAGHRVLFTPPHYSDLQPMELVWAYVKGNIARQYTKNTTLEDVKQRLDAEFIKLEQPSGRDLVKRIIVSRDRVVEDFRRESSIEDGVDSDDDGGDDDDDLFEEDFDVDELEKQLEAVLTSSDGQS</sequence>
<evidence type="ECO:0000313" key="2">
    <source>
        <dbReference type="EMBL" id="GBG27954.1"/>
    </source>
</evidence>
<dbReference type="GO" id="GO:0003676">
    <property type="term" value="F:nucleic acid binding"/>
    <property type="evidence" value="ECO:0007669"/>
    <property type="project" value="InterPro"/>
</dbReference>
<dbReference type="InParanoid" id="A0A2R5GJB8"/>
<reference evidence="2 3" key="1">
    <citation type="submission" date="2017-12" db="EMBL/GenBank/DDBJ databases">
        <title>Sequencing, de novo assembly and annotation of complete genome of a new Thraustochytrid species, strain FCC1311.</title>
        <authorList>
            <person name="Sedici K."/>
            <person name="Godart F."/>
            <person name="Aiese Cigliano R."/>
            <person name="Sanseverino W."/>
            <person name="Barakat M."/>
            <person name="Ortet P."/>
            <person name="Marechal E."/>
            <person name="Cagnac O."/>
            <person name="Amato A."/>
        </authorList>
    </citation>
    <scope>NUCLEOTIDE SEQUENCE [LARGE SCALE GENOMIC DNA]</scope>
</reference>
<proteinExistence type="predicted"/>